<comment type="similarity">
    <text evidence="8">Belongs to the ABC transporter superfamily. ABCB family. Heavy Metal importer (TC 3.A.1.210) subfamily.</text>
</comment>
<evidence type="ECO:0000313" key="12">
    <source>
        <dbReference type="Proteomes" id="UP001190700"/>
    </source>
</evidence>
<dbReference type="GO" id="GO:0005524">
    <property type="term" value="F:ATP binding"/>
    <property type="evidence" value="ECO:0007669"/>
    <property type="project" value="UniProtKB-KW"/>
</dbReference>
<protein>
    <recommendedName>
        <fullName evidence="10">ABC transporter domain-containing protein</fullName>
    </recommendedName>
</protein>
<dbReference type="GO" id="GO:0016887">
    <property type="term" value="F:ATP hydrolysis activity"/>
    <property type="evidence" value="ECO:0007669"/>
    <property type="project" value="InterPro"/>
</dbReference>
<feature type="domain" description="ABC transporter" evidence="10">
    <location>
        <begin position="43"/>
        <end position="280"/>
    </location>
</feature>
<evidence type="ECO:0000256" key="1">
    <source>
        <dbReference type="ARBA" id="ARBA00004141"/>
    </source>
</evidence>
<dbReference type="SMART" id="SM00382">
    <property type="entry name" value="AAA"/>
    <property type="match status" value="1"/>
</dbReference>
<dbReference type="SUPFAM" id="SSF52540">
    <property type="entry name" value="P-loop containing nucleoside triphosphate hydrolases"/>
    <property type="match status" value="1"/>
</dbReference>
<keyword evidence="5" id="KW-0067">ATP-binding</keyword>
<dbReference type="GO" id="GO:0005743">
    <property type="term" value="C:mitochondrial inner membrane"/>
    <property type="evidence" value="ECO:0007669"/>
    <property type="project" value="TreeGrafter"/>
</dbReference>
<dbReference type="InterPro" id="IPR003439">
    <property type="entry name" value="ABC_transporter-like_ATP-bd"/>
</dbReference>
<sequence>MRLAAVRVEEMALLLNSGQSVILNAGLTAVLTMSAFSVFKGLMTVGDIVMVQGLLLQLWGVGWGVDIDVAPGESIALVGSSGSGKSTLVRLMLRLYDPRAGTVELDGFDVKDLANESMRAAIAVVPQDTVLFNDTILANIRYGRPDATDEEVHAAAQEAQLEKAIRRMPDGYATVVGERGLKLSGGEKQRVAIARAFLKAPRLLVCDEATSALDSSTEAGILESLRKLASGRTCIFVAHRLSTVMHCDRIIVMEKGRVEEAGTHEELLASNGRYAQLWQLQQSELEKLEGEEEDGQMLDFAVPNGV</sequence>
<dbReference type="InterPro" id="IPR003593">
    <property type="entry name" value="AAA+_ATPase"/>
</dbReference>
<keyword evidence="7 9" id="KW-0472">Membrane</keyword>
<evidence type="ECO:0000256" key="7">
    <source>
        <dbReference type="ARBA" id="ARBA00023136"/>
    </source>
</evidence>
<name>A0AAE0FIA6_9CHLO</name>
<evidence type="ECO:0000256" key="5">
    <source>
        <dbReference type="ARBA" id="ARBA00022840"/>
    </source>
</evidence>
<dbReference type="InterPro" id="IPR039421">
    <property type="entry name" value="Type_1_exporter"/>
</dbReference>
<dbReference type="EMBL" id="LGRX02018139">
    <property type="protein sequence ID" value="KAK3260129.1"/>
    <property type="molecule type" value="Genomic_DNA"/>
</dbReference>
<dbReference type="InterPro" id="IPR027417">
    <property type="entry name" value="P-loop_NTPase"/>
</dbReference>
<keyword evidence="2" id="KW-0813">Transport</keyword>
<evidence type="ECO:0000256" key="6">
    <source>
        <dbReference type="ARBA" id="ARBA00022989"/>
    </source>
</evidence>
<dbReference type="InterPro" id="IPR017871">
    <property type="entry name" value="ABC_transporter-like_CS"/>
</dbReference>
<comment type="subcellular location">
    <subcellularLocation>
        <location evidence="1">Membrane</location>
        <topology evidence="1">Multi-pass membrane protein</topology>
    </subcellularLocation>
</comment>
<keyword evidence="12" id="KW-1185">Reference proteome</keyword>
<dbReference type="AlphaFoldDB" id="A0AAE0FIA6"/>
<dbReference type="FunFam" id="3.40.50.300:FF:000287">
    <property type="entry name" value="Multidrug ABC transporter ATP-binding protein"/>
    <property type="match status" value="1"/>
</dbReference>
<comment type="caution">
    <text evidence="11">The sequence shown here is derived from an EMBL/GenBank/DDBJ whole genome shotgun (WGS) entry which is preliminary data.</text>
</comment>
<keyword evidence="6 9" id="KW-1133">Transmembrane helix</keyword>
<keyword evidence="4" id="KW-0547">Nucleotide-binding</keyword>
<accession>A0AAE0FIA6</accession>
<evidence type="ECO:0000256" key="9">
    <source>
        <dbReference type="SAM" id="Phobius"/>
    </source>
</evidence>
<organism evidence="11 12">
    <name type="scientific">Cymbomonas tetramitiformis</name>
    <dbReference type="NCBI Taxonomy" id="36881"/>
    <lineage>
        <taxon>Eukaryota</taxon>
        <taxon>Viridiplantae</taxon>
        <taxon>Chlorophyta</taxon>
        <taxon>Pyramimonadophyceae</taxon>
        <taxon>Pyramimonadales</taxon>
        <taxon>Pyramimonadaceae</taxon>
        <taxon>Cymbomonas</taxon>
    </lineage>
</organism>
<dbReference type="Proteomes" id="UP001190700">
    <property type="component" value="Unassembled WGS sequence"/>
</dbReference>
<evidence type="ECO:0000256" key="2">
    <source>
        <dbReference type="ARBA" id="ARBA00022448"/>
    </source>
</evidence>
<dbReference type="Gene3D" id="3.40.50.300">
    <property type="entry name" value="P-loop containing nucleotide triphosphate hydrolases"/>
    <property type="match status" value="1"/>
</dbReference>
<dbReference type="Pfam" id="PF00005">
    <property type="entry name" value="ABC_tran"/>
    <property type="match status" value="1"/>
</dbReference>
<evidence type="ECO:0000256" key="8">
    <source>
        <dbReference type="ARBA" id="ARBA00024363"/>
    </source>
</evidence>
<dbReference type="GO" id="GO:0006879">
    <property type="term" value="P:intracellular iron ion homeostasis"/>
    <property type="evidence" value="ECO:0007669"/>
    <property type="project" value="TreeGrafter"/>
</dbReference>
<evidence type="ECO:0000259" key="10">
    <source>
        <dbReference type="PROSITE" id="PS50893"/>
    </source>
</evidence>
<reference evidence="11 12" key="1">
    <citation type="journal article" date="2015" name="Genome Biol. Evol.">
        <title>Comparative Genomics of a Bacterivorous Green Alga Reveals Evolutionary Causalities and Consequences of Phago-Mixotrophic Mode of Nutrition.</title>
        <authorList>
            <person name="Burns J.A."/>
            <person name="Paasch A."/>
            <person name="Narechania A."/>
            <person name="Kim E."/>
        </authorList>
    </citation>
    <scope>NUCLEOTIDE SEQUENCE [LARGE SCALE GENOMIC DNA]</scope>
    <source>
        <strain evidence="11 12">PLY_AMNH</strain>
    </source>
</reference>
<proteinExistence type="inferred from homology"/>
<gene>
    <name evidence="11" type="ORF">CYMTET_30901</name>
</gene>
<keyword evidence="3 9" id="KW-0812">Transmembrane</keyword>
<evidence type="ECO:0000256" key="3">
    <source>
        <dbReference type="ARBA" id="ARBA00022692"/>
    </source>
</evidence>
<evidence type="ECO:0000256" key="4">
    <source>
        <dbReference type="ARBA" id="ARBA00022741"/>
    </source>
</evidence>
<dbReference type="PROSITE" id="PS00211">
    <property type="entry name" value="ABC_TRANSPORTER_1"/>
    <property type="match status" value="1"/>
</dbReference>
<feature type="transmembrane region" description="Helical" evidence="9">
    <location>
        <begin position="21"/>
        <end position="39"/>
    </location>
</feature>
<dbReference type="GO" id="GO:0042626">
    <property type="term" value="F:ATPase-coupled transmembrane transporter activity"/>
    <property type="evidence" value="ECO:0007669"/>
    <property type="project" value="TreeGrafter"/>
</dbReference>
<evidence type="ECO:0000313" key="11">
    <source>
        <dbReference type="EMBL" id="KAK3260129.1"/>
    </source>
</evidence>
<dbReference type="PROSITE" id="PS50893">
    <property type="entry name" value="ABC_TRANSPORTER_2"/>
    <property type="match status" value="1"/>
</dbReference>
<dbReference type="PANTHER" id="PTHR24221:SF470">
    <property type="entry name" value="MITOCHONDRIAL ABC TRANSPORTER ATM"/>
    <property type="match status" value="1"/>
</dbReference>
<dbReference type="PANTHER" id="PTHR24221">
    <property type="entry name" value="ATP-BINDING CASSETTE SUB-FAMILY B"/>
    <property type="match status" value="1"/>
</dbReference>